<dbReference type="InterPro" id="IPR037103">
    <property type="entry name" value="Tubulin/FtsZ-like_C"/>
</dbReference>
<evidence type="ECO:0000259" key="11">
    <source>
        <dbReference type="SMART" id="SM00864"/>
    </source>
</evidence>
<dbReference type="GO" id="GO:0000917">
    <property type="term" value="P:division septum assembly"/>
    <property type="evidence" value="ECO:0007669"/>
    <property type="project" value="UniProtKB-KW"/>
</dbReference>
<dbReference type="AlphaFoldDB" id="A0A421DTZ9"/>
<feature type="binding site" evidence="8">
    <location>
        <position position="138"/>
    </location>
    <ligand>
        <name>GTP</name>
        <dbReference type="ChEBI" id="CHEBI:37565"/>
    </ligand>
</feature>
<evidence type="ECO:0000313" key="13">
    <source>
        <dbReference type="EMBL" id="RLM28127.1"/>
    </source>
</evidence>
<evidence type="ECO:0000256" key="10">
    <source>
        <dbReference type="RuleBase" id="RU000631"/>
    </source>
</evidence>
<protein>
    <recommendedName>
        <fullName evidence="8 9">Cell division protein FtsZ</fullName>
    </recommendedName>
</protein>
<evidence type="ECO:0000256" key="3">
    <source>
        <dbReference type="ARBA" id="ARBA00022618"/>
    </source>
</evidence>
<dbReference type="InterPro" id="IPR000158">
    <property type="entry name" value="Cell_div_FtsZ"/>
</dbReference>
<keyword evidence="7 8" id="KW-0131">Cell cycle</keyword>
<dbReference type="GO" id="GO:0043093">
    <property type="term" value="P:FtsZ-dependent cytokinesis"/>
    <property type="evidence" value="ECO:0007669"/>
    <property type="project" value="UniProtKB-UniRule"/>
</dbReference>
<evidence type="ECO:0000256" key="4">
    <source>
        <dbReference type="ARBA" id="ARBA00022741"/>
    </source>
</evidence>
<reference evidence="13 14" key="1">
    <citation type="submission" date="2016-09" db="EMBL/GenBank/DDBJ databases">
        <authorList>
            <person name="Doonan J."/>
            <person name="Pachebat J.A."/>
            <person name="Golyshin P.N."/>
            <person name="Denman S."/>
            <person name="Mcdonald J.E."/>
        </authorList>
    </citation>
    <scope>NUCLEOTIDE SEQUENCE [LARGE SCALE GENOMIC DNA]</scope>
    <source>
        <strain evidence="13 14">NCPPB 3934</strain>
    </source>
</reference>
<comment type="subcellular location">
    <subcellularLocation>
        <location evidence="8">Cytoplasm</location>
    </subcellularLocation>
    <text evidence="8">Assembles at midcell at the inner surface of the cytoplasmic membrane.</text>
</comment>
<dbReference type="HAMAP" id="MF_00909">
    <property type="entry name" value="FtsZ"/>
    <property type="match status" value="1"/>
</dbReference>
<feature type="binding site" evidence="8">
    <location>
        <begin position="20"/>
        <end position="24"/>
    </location>
    <ligand>
        <name>GTP</name>
        <dbReference type="ChEBI" id="CHEBI:37565"/>
    </ligand>
</feature>
<keyword evidence="14" id="KW-1185">Reference proteome</keyword>
<dbReference type="GO" id="GO:0005525">
    <property type="term" value="F:GTP binding"/>
    <property type="evidence" value="ECO:0007669"/>
    <property type="project" value="UniProtKB-UniRule"/>
</dbReference>
<evidence type="ECO:0000259" key="12">
    <source>
        <dbReference type="SMART" id="SM00865"/>
    </source>
</evidence>
<dbReference type="PANTHER" id="PTHR30314">
    <property type="entry name" value="CELL DIVISION PROTEIN FTSZ-RELATED"/>
    <property type="match status" value="1"/>
</dbReference>
<dbReference type="GO" id="GO:0032153">
    <property type="term" value="C:cell division site"/>
    <property type="evidence" value="ECO:0007669"/>
    <property type="project" value="UniProtKB-UniRule"/>
</dbReference>
<dbReference type="PROSITE" id="PS01135">
    <property type="entry name" value="FTSZ_2"/>
    <property type="match status" value="1"/>
</dbReference>
<sequence length="383" mass="40479">MFEPMELTNDAVIKVIGVGGGGGNAVEHMVRERIEGVEFFAVNTDAQALRKTAVGQTIQIGSGITKGLGAGANPEVGRNSAEEDREALRTALEGADMVFIAAGMGGGTGTGAAPVVAEVAKDLGILTVAVVTKPFNFEGKKRMAFAEQGIAELSKHVDSLITIPNDKLLKVLGRGISLLDAFGAANDVLKGAVQGIAELITRPGLMNVDFADVRTVMSEMGYAMMGSGVARGEDRAEEAAEMAISSPLLEDIDLSGARGVLVNITAGFDLRLDEFETVGNTIRAFASDNATVVIGTSLDPEMNDELRVTVVATGIGMDKRPEITLVTNKQASQPVMDHRYQQHGMTPLSQEKPAAKVVNDQNPQTNKEPDYLDIPAFLRKQAD</sequence>
<dbReference type="GO" id="GO:0003924">
    <property type="term" value="F:GTPase activity"/>
    <property type="evidence" value="ECO:0007669"/>
    <property type="project" value="UniProtKB-UniRule"/>
</dbReference>
<comment type="subunit">
    <text evidence="8">Homodimer. Polymerizes to form a dynamic ring structure in a strictly GTP-dependent manner. Interacts directly with several other division proteins.</text>
</comment>
<dbReference type="FunFam" id="3.40.50.1440:FF:000023">
    <property type="entry name" value="Cell division protein FtsZ"/>
    <property type="match status" value="1"/>
</dbReference>
<dbReference type="RefSeq" id="WP_121572707.1">
    <property type="nucleotide sequence ID" value="NZ_MJLZ01000001.1"/>
</dbReference>
<dbReference type="Gene3D" id="3.30.1330.20">
    <property type="entry name" value="Tubulin/FtsZ, C-terminal domain"/>
    <property type="match status" value="1"/>
</dbReference>
<dbReference type="PRINTS" id="PR00423">
    <property type="entry name" value="CELLDVISFTSZ"/>
</dbReference>
<evidence type="ECO:0000256" key="1">
    <source>
        <dbReference type="ARBA" id="ARBA00009690"/>
    </source>
</evidence>
<dbReference type="InterPro" id="IPR045061">
    <property type="entry name" value="FtsZ/CetZ"/>
</dbReference>
<evidence type="ECO:0000313" key="14">
    <source>
        <dbReference type="Proteomes" id="UP000285648"/>
    </source>
</evidence>
<dbReference type="OrthoDB" id="9813375at2"/>
<comment type="function">
    <text evidence="8 10">Essential cell division protein that forms a contractile ring structure (Z ring) at the future cell division site. The regulation of the ring assembly controls the timing and the location of cell division. One of the functions of the FtsZ ring is to recruit other cell division proteins to the septum to produce a new cell wall between the dividing cells. Binds GTP and shows GTPase activity.</text>
</comment>
<organism evidence="13 14">
    <name type="scientific">Brenneria alni</name>
    <dbReference type="NCBI Taxonomy" id="71656"/>
    <lineage>
        <taxon>Bacteria</taxon>
        <taxon>Pseudomonadati</taxon>
        <taxon>Pseudomonadota</taxon>
        <taxon>Gammaproteobacteria</taxon>
        <taxon>Enterobacterales</taxon>
        <taxon>Pectobacteriaceae</taxon>
        <taxon>Brenneria</taxon>
    </lineage>
</organism>
<keyword evidence="5 8" id="KW-0342">GTP-binding</keyword>
<evidence type="ECO:0000256" key="8">
    <source>
        <dbReference type="HAMAP-Rule" id="MF_00909"/>
    </source>
</evidence>
<dbReference type="Pfam" id="PF00091">
    <property type="entry name" value="Tubulin"/>
    <property type="match status" value="1"/>
</dbReference>
<feature type="binding site" evidence="8">
    <location>
        <position position="142"/>
    </location>
    <ligand>
        <name>GTP</name>
        <dbReference type="ChEBI" id="CHEBI:37565"/>
    </ligand>
</feature>
<evidence type="ECO:0000256" key="9">
    <source>
        <dbReference type="NCBIfam" id="TIGR00065"/>
    </source>
</evidence>
<dbReference type="InterPro" id="IPR024757">
    <property type="entry name" value="FtsZ_C"/>
</dbReference>
<dbReference type="EMBL" id="MJLZ01000001">
    <property type="protein sequence ID" value="RLM28127.1"/>
    <property type="molecule type" value="Genomic_DNA"/>
</dbReference>
<dbReference type="InterPro" id="IPR003008">
    <property type="entry name" value="Tubulin_FtsZ_GTPase"/>
</dbReference>
<dbReference type="GO" id="GO:0051258">
    <property type="term" value="P:protein polymerization"/>
    <property type="evidence" value="ECO:0007669"/>
    <property type="project" value="UniProtKB-UniRule"/>
</dbReference>
<dbReference type="InterPro" id="IPR020805">
    <property type="entry name" value="Cell_div_FtsZ_CS"/>
</dbReference>
<comment type="similarity">
    <text evidence="1 8 10">Belongs to the FtsZ family.</text>
</comment>
<dbReference type="PROSITE" id="PS01134">
    <property type="entry name" value="FTSZ_1"/>
    <property type="match status" value="1"/>
</dbReference>
<feature type="domain" description="Tubulin/FtsZ GTPase" evidence="11">
    <location>
        <begin position="12"/>
        <end position="204"/>
    </location>
</feature>
<dbReference type="Gene3D" id="3.40.50.1440">
    <property type="entry name" value="Tubulin/FtsZ, GTPase domain"/>
    <property type="match status" value="1"/>
</dbReference>
<dbReference type="SMART" id="SM00864">
    <property type="entry name" value="Tubulin"/>
    <property type="match status" value="1"/>
</dbReference>
<dbReference type="InterPro" id="IPR036525">
    <property type="entry name" value="Tubulin/FtsZ_GTPase_sf"/>
</dbReference>
<accession>A0A421DTZ9</accession>
<dbReference type="SUPFAM" id="SSF52490">
    <property type="entry name" value="Tubulin nucleotide-binding domain-like"/>
    <property type="match status" value="1"/>
</dbReference>
<dbReference type="GO" id="GO:0005737">
    <property type="term" value="C:cytoplasm"/>
    <property type="evidence" value="ECO:0007669"/>
    <property type="project" value="UniProtKB-SubCell"/>
</dbReference>
<keyword evidence="6 8" id="KW-0717">Septation</keyword>
<dbReference type="NCBIfam" id="TIGR00065">
    <property type="entry name" value="ftsZ"/>
    <property type="match status" value="1"/>
</dbReference>
<dbReference type="Pfam" id="PF12327">
    <property type="entry name" value="FtsZ_C"/>
    <property type="match status" value="1"/>
</dbReference>
<evidence type="ECO:0000256" key="6">
    <source>
        <dbReference type="ARBA" id="ARBA00023210"/>
    </source>
</evidence>
<dbReference type="CDD" id="cd02201">
    <property type="entry name" value="FtsZ_type1"/>
    <property type="match status" value="1"/>
</dbReference>
<evidence type="ECO:0000256" key="7">
    <source>
        <dbReference type="ARBA" id="ARBA00023306"/>
    </source>
</evidence>
<evidence type="ECO:0000256" key="5">
    <source>
        <dbReference type="ARBA" id="ARBA00023134"/>
    </source>
</evidence>
<proteinExistence type="inferred from homology"/>
<gene>
    <name evidence="8" type="primary">ftsZ</name>
    <name evidence="13" type="ORF">BIY29_00250</name>
</gene>
<dbReference type="InterPro" id="IPR008280">
    <property type="entry name" value="Tub_FtsZ_C"/>
</dbReference>
<dbReference type="SMART" id="SM00865">
    <property type="entry name" value="Tubulin_C"/>
    <property type="match status" value="1"/>
</dbReference>
<feature type="binding site" evidence="8">
    <location>
        <position position="186"/>
    </location>
    <ligand>
        <name>GTP</name>
        <dbReference type="ChEBI" id="CHEBI:37565"/>
    </ligand>
</feature>
<name>A0A421DTZ9_9GAMM</name>
<dbReference type="FunFam" id="3.30.1330.20:FF:000004">
    <property type="entry name" value="Cell division protein FtsZ"/>
    <property type="match status" value="1"/>
</dbReference>
<keyword evidence="4 8" id="KW-0547">Nucleotide-binding</keyword>
<evidence type="ECO:0000256" key="2">
    <source>
        <dbReference type="ARBA" id="ARBA00022490"/>
    </source>
</evidence>
<feature type="binding site" evidence="8">
    <location>
        <begin position="107"/>
        <end position="109"/>
    </location>
    <ligand>
        <name>GTP</name>
        <dbReference type="ChEBI" id="CHEBI:37565"/>
    </ligand>
</feature>
<comment type="caution">
    <text evidence="13">The sequence shown here is derived from an EMBL/GenBank/DDBJ whole genome shotgun (WGS) entry which is preliminary data.</text>
</comment>
<dbReference type="SUPFAM" id="SSF55307">
    <property type="entry name" value="Tubulin C-terminal domain-like"/>
    <property type="match status" value="1"/>
</dbReference>
<dbReference type="PANTHER" id="PTHR30314:SF3">
    <property type="entry name" value="MITOCHONDRIAL DIVISION PROTEIN FSZA"/>
    <property type="match status" value="1"/>
</dbReference>
<keyword evidence="2 8" id="KW-0963">Cytoplasm</keyword>
<keyword evidence="3 8" id="KW-0132">Cell division</keyword>
<dbReference type="Proteomes" id="UP000285648">
    <property type="component" value="Unassembled WGS sequence"/>
</dbReference>
<feature type="domain" description="Tubulin/FtsZ 2-layer sandwich" evidence="12">
    <location>
        <begin position="206"/>
        <end position="324"/>
    </location>
</feature>
<dbReference type="InterPro" id="IPR018316">
    <property type="entry name" value="Tubulin/FtsZ_2-layer-sand-dom"/>
</dbReference>